<comment type="caution">
    <text evidence="1">The sequence shown here is derived from an EMBL/GenBank/DDBJ whole genome shotgun (WGS) entry which is preliminary data.</text>
</comment>
<proteinExistence type="predicted"/>
<dbReference type="Proteomes" id="UP000247702">
    <property type="component" value="Unassembled WGS sequence"/>
</dbReference>
<dbReference type="EMBL" id="BEXD01004180">
    <property type="protein sequence ID" value="GBC07912.1"/>
    <property type="molecule type" value="Genomic_DNA"/>
</dbReference>
<evidence type="ECO:0000313" key="1">
    <source>
        <dbReference type="EMBL" id="GBC07912.1"/>
    </source>
</evidence>
<protein>
    <submittedName>
        <fullName evidence="1">Uncharacterized protein</fullName>
    </submittedName>
</protein>
<dbReference type="AlphaFoldDB" id="A0A2Z6SDX0"/>
<reference evidence="1 2" key="1">
    <citation type="submission" date="2017-11" db="EMBL/GenBank/DDBJ databases">
        <title>The genome of Rhizophagus clarus HR1 reveals common genetic basis of auxotrophy among arbuscular mycorrhizal fungi.</title>
        <authorList>
            <person name="Kobayashi Y."/>
        </authorList>
    </citation>
    <scope>NUCLEOTIDE SEQUENCE [LARGE SCALE GENOMIC DNA]</scope>
    <source>
        <strain evidence="1 2">HR1</strain>
    </source>
</reference>
<organism evidence="1 2">
    <name type="scientific">Rhizophagus clarus</name>
    <dbReference type="NCBI Taxonomy" id="94130"/>
    <lineage>
        <taxon>Eukaryota</taxon>
        <taxon>Fungi</taxon>
        <taxon>Fungi incertae sedis</taxon>
        <taxon>Mucoromycota</taxon>
        <taxon>Glomeromycotina</taxon>
        <taxon>Glomeromycetes</taxon>
        <taxon>Glomerales</taxon>
        <taxon>Glomeraceae</taxon>
        <taxon>Rhizophagus</taxon>
    </lineage>
</organism>
<gene>
    <name evidence="1" type="ORF">RclHR1_07790004</name>
</gene>
<sequence length="80" mass="8800">MTRDSILSPNKINNIVVLTQNDGASSGTLRTNRWQNRKRLEILEKYQNASAFPSISVAANSIDSLSSVSACVYTEQIPNT</sequence>
<keyword evidence="2" id="KW-1185">Reference proteome</keyword>
<evidence type="ECO:0000313" key="2">
    <source>
        <dbReference type="Proteomes" id="UP000247702"/>
    </source>
</evidence>
<name>A0A2Z6SDX0_9GLOM</name>
<accession>A0A2Z6SDX0</accession>